<feature type="region of interest" description="Disordered" evidence="1">
    <location>
        <begin position="92"/>
        <end position="116"/>
    </location>
</feature>
<evidence type="ECO:0000256" key="1">
    <source>
        <dbReference type="SAM" id="MobiDB-lite"/>
    </source>
</evidence>
<feature type="compositionally biased region" description="Basic and acidic residues" evidence="1">
    <location>
        <begin position="157"/>
        <end position="172"/>
    </location>
</feature>
<feature type="compositionally biased region" description="Basic and acidic residues" evidence="1">
    <location>
        <begin position="189"/>
        <end position="214"/>
    </location>
</feature>
<organism evidence="2 3">
    <name type="scientific">Colletotrichum sublineola</name>
    <name type="common">Sorghum anthracnose fungus</name>
    <dbReference type="NCBI Taxonomy" id="1173701"/>
    <lineage>
        <taxon>Eukaryota</taxon>
        <taxon>Fungi</taxon>
        <taxon>Dikarya</taxon>
        <taxon>Ascomycota</taxon>
        <taxon>Pezizomycotina</taxon>
        <taxon>Sordariomycetes</taxon>
        <taxon>Hypocreomycetidae</taxon>
        <taxon>Glomerellales</taxon>
        <taxon>Glomerellaceae</taxon>
        <taxon>Colletotrichum</taxon>
        <taxon>Colletotrichum graminicola species complex</taxon>
    </lineage>
</organism>
<keyword evidence="3" id="KW-1185">Reference proteome</keyword>
<dbReference type="OrthoDB" id="4836876at2759"/>
<reference evidence="3" key="1">
    <citation type="journal article" date="2014" name="Genome Announc.">
        <title>Draft genome sequence of Colletotrichum sublineola, a destructive pathogen of cultivated sorghum.</title>
        <authorList>
            <person name="Baroncelli R."/>
            <person name="Sanz-Martin J.M."/>
            <person name="Rech G.E."/>
            <person name="Sukno S.A."/>
            <person name="Thon M.R."/>
        </authorList>
    </citation>
    <scope>NUCLEOTIDE SEQUENCE [LARGE SCALE GENOMIC DNA]</scope>
    <source>
        <strain evidence="3">TX430BB</strain>
    </source>
</reference>
<feature type="region of interest" description="Disordered" evidence="1">
    <location>
        <begin position="140"/>
        <end position="331"/>
    </location>
</feature>
<feature type="compositionally biased region" description="Basic and acidic residues" evidence="1">
    <location>
        <begin position="269"/>
        <end position="279"/>
    </location>
</feature>
<name>A0A066X812_COLSU</name>
<dbReference type="Proteomes" id="UP000027238">
    <property type="component" value="Unassembled WGS sequence"/>
</dbReference>
<dbReference type="HOGENOM" id="CLU_735680_0_0_1"/>
<evidence type="ECO:0000313" key="3">
    <source>
        <dbReference type="Proteomes" id="UP000027238"/>
    </source>
</evidence>
<dbReference type="AlphaFoldDB" id="A0A066X812"/>
<feature type="region of interest" description="Disordered" evidence="1">
    <location>
        <begin position="1"/>
        <end position="30"/>
    </location>
</feature>
<dbReference type="EMBL" id="JMSE01001050">
    <property type="protein sequence ID" value="KDN65278.1"/>
    <property type="molecule type" value="Genomic_DNA"/>
</dbReference>
<gene>
    <name evidence="2" type="ORF">CSUB01_11096</name>
</gene>
<accession>A0A066X812</accession>
<proteinExistence type="predicted"/>
<comment type="caution">
    <text evidence="2">The sequence shown here is derived from an EMBL/GenBank/DDBJ whole genome shotgun (WGS) entry which is preliminary data.</text>
</comment>
<evidence type="ECO:0000313" key="2">
    <source>
        <dbReference type="EMBL" id="KDN65278.1"/>
    </source>
</evidence>
<protein>
    <submittedName>
        <fullName evidence="2">Uncharacterized protein</fullName>
    </submittedName>
</protein>
<feature type="compositionally biased region" description="Low complexity" evidence="1">
    <location>
        <begin position="221"/>
        <end position="238"/>
    </location>
</feature>
<sequence>MRHVLAPNTHVHLCDPNTPPEPTSNWPNAPLRNTFHIRELSTRTPRRGKMTDWHLRARQLMRFVAATDPPQPNADLYITDEHKQRARFLEPQYDPNNQAGDADNEQRWPPNWEGTDGKSMRAFLTCHPWKRVTENYLSMGSRAKKDQSNEAQQAVGKKLDKSPRADEIRDENQQQPTGEMENGGQQAAGEERSETHRDEGREAGGDISSHEQDQARAVAQPGASGLSSMGGLASSLPSVPQTEPVGVSKDDVSGRRQSPRLPARGNPPVHDRTQLHKASDASPPAGTWRLSGSQQERDGRPSLSHSRPTYREGSNARDGVDAGGRQVRARGMPTQSTIGVAQFSPQDFQLFQDWVAREERKKAREPDANVRGSPHP</sequence>